<name>A0A091SH35_9AVES</name>
<accession>A0A091SH35</accession>
<dbReference type="Proteomes" id="UP000053369">
    <property type="component" value="Unassembled WGS sequence"/>
</dbReference>
<gene>
    <name evidence="1" type="ORF">N332_11339</name>
</gene>
<dbReference type="EMBL" id="KK819656">
    <property type="protein sequence ID" value="KFQ39570.1"/>
    <property type="molecule type" value="Genomic_DNA"/>
</dbReference>
<sequence>SNQSLIKNILNNTIMWMKSFAEGKESTTNLSLAVSALHNKLQKNFQLLRRIWTKEKTTVFWYIMKTVFYELDSRMSHLSQVEEEEVLETLFRMIFSIT</sequence>
<feature type="non-terminal residue" evidence="1">
    <location>
        <position position="98"/>
    </location>
</feature>
<keyword evidence="2" id="KW-1185">Reference proteome</keyword>
<proteinExistence type="predicted"/>
<evidence type="ECO:0000313" key="1">
    <source>
        <dbReference type="EMBL" id="KFQ39570.1"/>
    </source>
</evidence>
<reference evidence="1 2" key="1">
    <citation type="submission" date="2014-04" db="EMBL/GenBank/DDBJ databases">
        <title>Genome evolution of avian class.</title>
        <authorList>
            <person name="Zhang G."/>
            <person name="Li C."/>
        </authorList>
    </citation>
    <scope>NUCLEOTIDE SEQUENCE [LARGE SCALE GENOMIC DNA]</scope>
    <source>
        <strain evidence="1">BGI_N332</strain>
    </source>
</reference>
<feature type="non-terminal residue" evidence="1">
    <location>
        <position position="1"/>
    </location>
</feature>
<protein>
    <submittedName>
        <fullName evidence="1">Uncharacterized protein</fullName>
    </submittedName>
</protein>
<organism evidence="1 2">
    <name type="scientific">Mesitornis unicolor</name>
    <name type="common">brown roatelo</name>
    <dbReference type="NCBI Taxonomy" id="54374"/>
    <lineage>
        <taxon>Eukaryota</taxon>
        <taxon>Metazoa</taxon>
        <taxon>Chordata</taxon>
        <taxon>Craniata</taxon>
        <taxon>Vertebrata</taxon>
        <taxon>Euteleostomi</taxon>
        <taxon>Archelosauria</taxon>
        <taxon>Archosauria</taxon>
        <taxon>Dinosauria</taxon>
        <taxon>Saurischia</taxon>
        <taxon>Theropoda</taxon>
        <taxon>Coelurosauria</taxon>
        <taxon>Aves</taxon>
        <taxon>Neognathae</taxon>
        <taxon>Neoaves</taxon>
        <taxon>Columbimorphae</taxon>
        <taxon>Mesitornithiformes</taxon>
        <taxon>Mesitornithidae</taxon>
        <taxon>Mesitornis</taxon>
    </lineage>
</organism>
<dbReference type="AlphaFoldDB" id="A0A091SH35"/>
<evidence type="ECO:0000313" key="2">
    <source>
        <dbReference type="Proteomes" id="UP000053369"/>
    </source>
</evidence>